<reference evidence="5 6" key="1">
    <citation type="journal article" date="2022" name="Environ. Microbiol. Rep.">
        <title>Eco-phylogenetic analyses reveal divergent evolution of vitamin B12 metabolism in the marine bacterial family 'Psychromonadaceae'.</title>
        <authorList>
            <person name="Jin X."/>
            <person name="Yang Y."/>
            <person name="Cao H."/>
            <person name="Gao B."/>
            <person name="Zhao Z."/>
        </authorList>
    </citation>
    <scope>NUCLEOTIDE SEQUENCE [LARGE SCALE GENOMIC DNA]</scope>
    <source>
        <strain evidence="5 6">MKS20</strain>
    </source>
</reference>
<dbReference type="InterPro" id="IPR002035">
    <property type="entry name" value="VWF_A"/>
</dbReference>
<dbReference type="Gene3D" id="3.40.50.410">
    <property type="entry name" value="von Willebrand factor, type A domain"/>
    <property type="match status" value="1"/>
</dbReference>
<evidence type="ECO:0000256" key="2">
    <source>
        <dbReference type="ARBA" id="ARBA00022837"/>
    </source>
</evidence>
<evidence type="ECO:0000313" key="5">
    <source>
        <dbReference type="EMBL" id="MCE2596526.1"/>
    </source>
</evidence>
<evidence type="ECO:0000256" key="3">
    <source>
        <dbReference type="SAM" id="SignalP"/>
    </source>
</evidence>
<dbReference type="Proteomes" id="UP001201273">
    <property type="component" value="Unassembled WGS sequence"/>
</dbReference>
<dbReference type="Pfam" id="PF05567">
    <property type="entry name" value="T4P_PilY1"/>
    <property type="match status" value="1"/>
</dbReference>
<dbReference type="EMBL" id="JAIMJA010000020">
    <property type="protein sequence ID" value="MCE2596526.1"/>
    <property type="molecule type" value="Genomic_DNA"/>
</dbReference>
<proteinExistence type="predicted"/>
<comment type="caution">
    <text evidence="5">The sequence shown here is derived from an EMBL/GenBank/DDBJ whole genome shotgun (WGS) entry which is preliminary data.</text>
</comment>
<evidence type="ECO:0000313" key="6">
    <source>
        <dbReference type="Proteomes" id="UP001201273"/>
    </source>
</evidence>
<name>A0ABS8WFL2_9GAMM</name>
<evidence type="ECO:0000259" key="4">
    <source>
        <dbReference type="PROSITE" id="PS50234"/>
    </source>
</evidence>
<accession>A0ABS8WFL2</accession>
<organism evidence="5 6">
    <name type="scientific">Motilimonas cestriensis</name>
    <dbReference type="NCBI Taxonomy" id="2742685"/>
    <lineage>
        <taxon>Bacteria</taxon>
        <taxon>Pseudomonadati</taxon>
        <taxon>Pseudomonadota</taxon>
        <taxon>Gammaproteobacteria</taxon>
        <taxon>Alteromonadales</taxon>
        <taxon>Alteromonadales genera incertae sedis</taxon>
        <taxon>Motilimonas</taxon>
    </lineage>
</organism>
<sequence>MYRFKLLLPFGALLCANALADDTELYIADISAQNGLRPQVMIIFDNSGSMRDSEMLTKEAFDPNKDYGESGQQKIYWGGAGQKVPKLNSRNQFDSNKNNCQSAVDPLAKNGKYTGNLRRWNSKNQTWLRLNKSKGEYFDCREDVDKNQVLNPGSQVDGFPINDIKTGYQATKGSSVFKGSDGITLYTEKYLTWYHQPDTVTKSRLSIAQDAISDLVKSTPSVNFGLTVFNYNDSYDTRNGGRVVRAINDMTAQDRADFSRVINSQSAQGNTPLCESLYEVYRYFAGKTVYFGDDDANYGSYLANKPPRDSNAEAPQGTYKSPYKTCQDKAYIILMTDGQPTQDNMANHLIANLTGASAWNYSYLPALAKHLNTKDINNTKAGTQTVSTFTIGFGEAATTQAGALLLETATQGGGEYYPATDAKALQQAFQETIIKILDQSSSFNAPAVSATSFDRTQHQNNVYYSMFMPSKKQRWRGNIKKLTIDNKGILRDANNLPAISANGYISEDSSTGWGGVNDGNSVSQGGVAAAIAKQTSRKVYTNIQGALVELNKQNIKTFFNAASDDALAAELGIDATNLNTHLNWLLGYDVHDVNGNNSIADYRADIFADPLHSKPTAIVYPSGNDTTRLMVGTNAGFVHFFHDKGQTVTEDWAFIPAELLSHGLALMDDKDAATHPYGMDGTATVFDVSKGPSRQLIAVMGMRRGGKSYYAFDITKPTSPTLLWKIGKSDSQFTELGQTWSKAKSGWLNVSGDTIPVFIFGAGYDVNKDSCSGADNCKDTEGRGIFIVNAKTGQHIWSNNVACNATDAHCMQHSIPSEIATLDSNSDGIVDRLYAGDTGGNLWRIDLKGDSPKAWSTIKLAKLSDDTSKGDRRIFTPPTIARSLIQKVIKVDKNYQVYDQAVDMVLVGTGNRAKPASDISNQDTFVMIKDTHILPTTFGSGGVEKPTPIAFDDLFNITSNPIESSTDLMLSRANLSSHSGWRYEFKGNGEKSLGGALVLAGTVYFSSFSPNATSNLQCGIGDLGLGKLYAVNLFDGTNTHTWREKEIGNQVPDTIVAHSGKDEQGQSVIRLLGVGQGEQISVIIPEDPNNSTEAQDVNTGTQSTEANMKPNRIYSYFEEL</sequence>
<dbReference type="InterPro" id="IPR008707">
    <property type="entry name" value="B-propeller_PilY1"/>
</dbReference>
<gene>
    <name evidence="5" type="ORF">K6Y31_17155</name>
</gene>
<dbReference type="RefSeq" id="WP_233054162.1">
    <property type="nucleotide sequence ID" value="NZ_JAIMJA010000020.1"/>
</dbReference>
<dbReference type="PROSITE" id="PS50234">
    <property type="entry name" value="VWFA"/>
    <property type="match status" value="1"/>
</dbReference>
<keyword evidence="2" id="KW-0106">Calcium</keyword>
<dbReference type="InterPro" id="IPR036465">
    <property type="entry name" value="vWFA_dom_sf"/>
</dbReference>
<protein>
    <recommendedName>
        <fullName evidence="4">VWFA domain-containing protein</fullName>
    </recommendedName>
</protein>
<keyword evidence="6" id="KW-1185">Reference proteome</keyword>
<keyword evidence="3" id="KW-0732">Signal</keyword>
<keyword evidence="1" id="KW-0479">Metal-binding</keyword>
<evidence type="ECO:0000256" key="1">
    <source>
        <dbReference type="ARBA" id="ARBA00022723"/>
    </source>
</evidence>
<dbReference type="SUPFAM" id="SSF53300">
    <property type="entry name" value="vWA-like"/>
    <property type="match status" value="1"/>
</dbReference>
<feature type="signal peptide" evidence="3">
    <location>
        <begin position="1"/>
        <end position="20"/>
    </location>
</feature>
<feature type="domain" description="VWFA" evidence="4">
    <location>
        <begin position="189"/>
        <end position="433"/>
    </location>
</feature>
<feature type="chain" id="PRO_5045168965" description="VWFA domain-containing protein" evidence="3">
    <location>
        <begin position="21"/>
        <end position="1120"/>
    </location>
</feature>